<evidence type="ECO:0000256" key="7">
    <source>
        <dbReference type="HAMAP-Rule" id="MF_00027"/>
    </source>
</evidence>
<keyword evidence="2 7" id="KW-0436">Ligase</keyword>
<evidence type="ECO:0000313" key="11">
    <source>
        <dbReference type="Proteomes" id="UP000283700"/>
    </source>
</evidence>
<keyword evidence="5 7" id="KW-0460">Magnesium</keyword>
<reference evidence="10 11" key="1">
    <citation type="submission" date="2018-08" db="EMBL/GenBank/DDBJ databases">
        <title>A genome reference for cultivated species of the human gut microbiota.</title>
        <authorList>
            <person name="Zou Y."/>
            <person name="Xue W."/>
            <person name="Luo G."/>
        </authorList>
    </citation>
    <scope>NUCLEOTIDE SEQUENCE [LARGE SCALE GENOMIC DNA]</scope>
    <source>
        <strain evidence="10 11">AF31-17AC</strain>
    </source>
</reference>
<keyword evidence="6 7" id="KW-0315">Glutamine amidotransferase</keyword>
<evidence type="ECO:0000259" key="8">
    <source>
        <dbReference type="Pfam" id="PF01656"/>
    </source>
</evidence>
<dbReference type="SUPFAM" id="SSF52317">
    <property type="entry name" value="Class I glutamine amidotransferase-like"/>
    <property type="match status" value="1"/>
</dbReference>
<proteinExistence type="inferred from homology"/>
<comment type="pathway">
    <text evidence="7">Cofactor biosynthesis; adenosylcobalamin biosynthesis; cob(II)yrinate a,c-diamide from sirohydrochlorin (anaerobic route): step 10/10.</text>
</comment>
<keyword evidence="7" id="KW-0169">Cobalamin biosynthesis</keyword>
<dbReference type="EC" id="6.3.5.11" evidence="7"/>
<dbReference type="EMBL" id="QRQO01000027">
    <property type="protein sequence ID" value="RHN12410.1"/>
    <property type="molecule type" value="Genomic_DNA"/>
</dbReference>
<comment type="caution">
    <text evidence="10">The sequence shown here is derived from an EMBL/GenBank/DDBJ whole genome shotgun (WGS) entry which is preliminary data.</text>
</comment>
<comment type="similarity">
    <text evidence="7">Belongs to the CobB/CbiA family.</text>
</comment>
<dbReference type="SUPFAM" id="SSF52540">
    <property type="entry name" value="P-loop containing nucleoside triphosphate hydrolases"/>
    <property type="match status" value="1"/>
</dbReference>
<dbReference type="GO" id="GO:0005524">
    <property type="term" value="F:ATP binding"/>
    <property type="evidence" value="ECO:0007669"/>
    <property type="project" value="UniProtKB-UniRule"/>
</dbReference>
<accession>A0A415U2W4</accession>
<evidence type="ECO:0000256" key="5">
    <source>
        <dbReference type="ARBA" id="ARBA00022842"/>
    </source>
</evidence>
<name>A0A415U2W4_9FIRM</name>
<dbReference type="GO" id="GO:0009236">
    <property type="term" value="P:cobalamin biosynthetic process"/>
    <property type="evidence" value="ECO:0007669"/>
    <property type="project" value="UniProtKB-UniRule"/>
</dbReference>
<evidence type="ECO:0000256" key="1">
    <source>
        <dbReference type="ARBA" id="ARBA00001946"/>
    </source>
</evidence>
<gene>
    <name evidence="7" type="primary">cbiA</name>
    <name evidence="10" type="ORF">DWZ29_10080</name>
</gene>
<dbReference type="InterPro" id="IPR027417">
    <property type="entry name" value="P-loop_NTPase"/>
</dbReference>
<organism evidence="10 11">
    <name type="scientific">Anaerobutyricum hallii</name>
    <dbReference type="NCBI Taxonomy" id="39488"/>
    <lineage>
        <taxon>Bacteria</taxon>
        <taxon>Bacillati</taxon>
        <taxon>Bacillota</taxon>
        <taxon>Clostridia</taxon>
        <taxon>Lachnospirales</taxon>
        <taxon>Lachnospiraceae</taxon>
        <taxon>Anaerobutyricum</taxon>
    </lineage>
</organism>
<comment type="cofactor">
    <cofactor evidence="1 7">
        <name>Mg(2+)</name>
        <dbReference type="ChEBI" id="CHEBI:18420"/>
    </cofactor>
</comment>
<evidence type="ECO:0000259" key="9">
    <source>
        <dbReference type="Pfam" id="PF07685"/>
    </source>
</evidence>
<dbReference type="InterPro" id="IPR002586">
    <property type="entry name" value="CobQ/CobB/MinD/ParA_Nub-bd_dom"/>
</dbReference>
<evidence type="ECO:0000256" key="4">
    <source>
        <dbReference type="ARBA" id="ARBA00022840"/>
    </source>
</evidence>
<keyword evidence="3 7" id="KW-0547">Nucleotide-binding</keyword>
<dbReference type="Pfam" id="PF07685">
    <property type="entry name" value="GATase_3"/>
    <property type="match status" value="1"/>
</dbReference>
<evidence type="ECO:0000256" key="3">
    <source>
        <dbReference type="ARBA" id="ARBA00022741"/>
    </source>
</evidence>
<comment type="domain">
    <text evidence="7">Comprises of two domains. The C-terminal domain contains the binding site for glutamine and catalyzes the hydrolysis of this substrate to glutamate and ammonia. The N-terminal domain is anticipated to bind ATP and cobyrinate and catalyzes the ultimate synthesis of the diamide product. The ammonia produced via the glutaminase domain is probably translocated to the adjacent domain via a molecular tunnel, where it reacts with an activated intermediate.</text>
</comment>
<evidence type="ECO:0000313" key="10">
    <source>
        <dbReference type="EMBL" id="RHN12410.1"/>
    </source>
</evidence>
<dbReference type="Proteomes" id="UP000283700">
    <property type="component" value="Unassembled WGS sequence"/>
</dbReference>
<evidence type="ECO:0000256" key="6">
    <source>
        <dbReference type="ARBA" id="ARBA00022962"/>
    </source>
</evidence>
<dbReference type="InterPro" id="IPR029062">
    <property type="entry name" value="Class_I_gatase-like"/>
</dbReference>
<dbReference type="UniPathway" id="UPA00148">
    <property type="reaction ID" value="UER00231"/>
</dbReference>
<keyword evidence="4 7" id="KW-0067">ATP-binding</keyword>
<feature type="domain" description="CobQ/CobB/MinD/ParA nucleotide binding" evidence="8">
    <location>
        <begin position="17"/>
        <end position="192"/>
    </location>
</feature>
<dbReference type="Pfam" id="PF01656">
    <property type="entry name" value="CbiA"/>
    <property type="match status" value="1"/>
</dbReference>
<feature type="domain" description="CobB/CobQ-like glutamine amidotransferase" evidence="9">
    <location>
        <begin position="255"/>
        <end position="443"/>
    </location>
</feature>
<feature type="active site" description="Nucleophile" evidence="7">
    <location>
        <position position="338"/>
    </location>
</feature>
<dbReference type="PANTHER" id="PTHR43873:SF1">
    <property type="entry name" value="COBYRINATE A,C-DIAMIDE SYNTHASE"/>
    <property type="match status" value="1"/>
</dbReference>
<dbReference type="AlphaFoldDB" id="A0A415U2W4"/>
<dbReference type="InterPro" id="IPR004484">
    <property type="entry name" value="CbiA/CobB_synth"/>
</dbReference>
<dbReference type="HAMAP" id="MF_00027">
    <property type="entry name" value="CobB_CbiA"/>
    <property type="match status" value="1"/>
</dbReference>
<dbReference type="NCBIfam" id="NF002204">
    <property type="entry name" value="PRK01077.1"/>
    <property type="match status" value="1"/>
</dbReference>
<comment type="function">
    <text evidence="7">Catalyzes the ATP-dependent amidation of the two carboxylate groups at positions a and c of cobyrinate, using either L-glutamine or ammonia as the nitrogen source.</text>
</comment>
<dbReference type="Gene3D" id="3.40.50.880">
    <property type="match status" value="1"/>
</dbReference>
<evidence type="ECO:0000256" key="2">
    <source>
        <dbReference type="ARBA" id="ARBA00022598"/>
    </source>
</evidence>
<dbReference type="InterPro" id="IPR011698">
    <property type="entry name" value="GATase_3"/>
</dbReference>
<feature type="site" description="Increases nucleophilicity of active site Cys" evidence="7">
    <location>
        <position position="438"/>
    </location>
</feature>
<comment type="catalytic activity">
    <reaction evidence="7">
        <text>cob(II)yrinate + 2 L-glutamine + 2 ATP + 2 H2O = cob(II)yrinate a,c diamide + 2 L-glutamate + 2 ADP + 2 phosphate + 2 H(+)</text>
        <dbReference type="Rhea" id="RHEA:26289"/>
        <dbReference type="ChEBI" id="CHEBI:15377"/>
        <dbReference type="ChEBI" id="CHEBI:15378"/>
        <dbReference type="ChEBI" id="CHEBI:29985"/>
        <dbReference type="ChEBI" id="CHEBI:30616"/>
        <dbReference type="ChEBI" id="CHEBI:43474"/>
        <dbReference type="ChEBI" id="CHEBI:58359"/>
        <dbReference type="ChEBI" id="CHEBI:58537"/>
        <dbReference type="ChEBI" id="CHEBI:58894"/>
        <dbReference type="ChEBI" id="CHEBI:456216"/>
        <dbReference type="EC" id="6.3.5.11"/>
    </reaction>
</comment>
<dbReference type="CDD" id="cd03130">
    <property type="entry name" value="GATase1_CobB"/>
    <property type="match status" value="1"/>
</dbReference>
<protein>
    <recommendedName>
        <fullName evidence="7">Cobyrinate a,c-diamide synthase</fullName>
        <ecNumber evidence="7">6.3.5.11</ecNumber>
    </recommendedName>
    <alternativeName>
        <fullName evidence="7">Cobyrinic acid a,c-diamide synthetase</fullName>
    </alternativeName>
</protein>
<dbReference type="GO" id="GO:0042242">
    <property type="term" value="F:cobyrinic acid a,c-diamide synthase activity"/>
    <property type="evidence" value="ECO:0007669"/>
    <property type="project" value="UniProtKB-UniRule"/>
</dbReference>
<comment type="miscellaneous">
    <text evidence="7">The a and c carboxylates of cobyrinate are activated for nucleophilic attack via formation of a phosphorylated intermediate by ATP. CbiA catalyzes first the amidation of the c-carboxylate, and then that of the a-carboxylate.</text>
</comment>
<dbReference type="NCBIfam" id="TIGR00379">
    <property type="entry name" value="cobB"/>
    <property type="match status" value="1"/>
</dbReference>
<sequence length="464" mass="52043">MEVYQYMENVKPMPRVLIAGANSGCGKTSITCGILKALVNRELHIQSYKCGPDYIDPMLHSHITGRNCRNLDPFFSTGEDLRYLVGKDSQDVDFSVTEGVMGYYDGVGISCEKSTWTVSKETGTPTILIFNVKGMSHTMIPLIKGMVEYQDNPIAGVILNRCSKGMYQLMKPEIEEKLGISVVGYFPQKEGIYIGSRHLGLMTAAEIDNLDEILSLLGETAEECIDLDLLLEIGEKAEPLTAVKRPEVPAEKRAKIAVAWDKAFCFYYKENLEILEQLGAELCYFSPVNDVQLPEDTDGIYLGGGYPETYRKELAENLSMKESICEAAKAGKPIIAECGGFMYVCNHLVETDDSSMDMLGLIDTDVHMTKRLSMQFGYVTLNALCDTAFFKKNTNIRAHEFHYSKADKRGDSCEIKKYSGKCWNGLYAKENIMAGYPHFYFHNCREVAERFVDMAEKISKNLSM</sequence>
<dbReference type="Gene3D" id="3.40.50.300">
    <property type="entry name" value="P-loop containing nucleotide triphosphate hydrolases"/>
    <property type="match status" value="1"/>
</dbReference>
<dbReference type="PANTHER" id="PTHR43873">
    <property type="entry name" value="COBYRINATE A,C-DIAMIDE SYNTHASE"/>
    <property type="match status" value="1"/>
</dbReference>
<dbReference type="PROSITE" id="PS51274">
    <property type="entry name" value="GATASE_COBBQ"/>
    <property type="match status" value="1"/>
</dbReference>